<evidence type="ECO:0000313" key="2">
    <source>
        <dbReference type="EMBL" id="CAE7755283.1"/>
    </source>
</evidence>
<dbReference type="AlphaFoldDB" id="A0A812XVB3"/>
<proteinExistence type="predicted"/>
<keyword evidence="1" id="KW-0472">Membrane</keyword>
<dbReference type="OrthoDB" id="438703at2759"/>
<accession>A0A812XVB3</accession>
<keyword evidence="3" id="KW-1185">Reference proteome</keyword>
<name>A0A812XVB3_SYMPI</name>
<sequence length="207" mass="23340">AAYEKKVNSNEVMMRAIRESRDHVRVLQKKLVKDYRDVVKVPSDDLADETIMLFSTSFTARKAADLANLVLEWDEKEGDFHCWRGDNCLHLAYGCWEGIYNTWAPSKITNLNHLTFAARNFVGITIVFFLAIRLDGYVFKPYGPIMPATLGLLISTYQSTAFTNNIHRLLGVLLGKVLPLLILSGLSLFNCGSSTRSVAAFLAIWIY</sequence>
<protein>
    <submittedName>
        <fullName evidence="2">Uncharacterized protein</fullName>
    </submittedName>
</protein>
<feature type="non-terminal residue" evidence="2">
    <location>
        <position position="207"/>
    </location>
</feature>
<evidence type="ECO:0000313" key="3">
    <source>
        <dbReference type="Proteomes" id="UP000649617"/>
    </source>
</evidence>
<gene>
    <name evidence="2" type="ORF">SPIL2461_LOCUS21937</name>
</gene>
<feature type="transmembrane region" description="Helical" evidence="1">
    <location>
        <begin position="114"/>
        <end position="132"/>
    </location>
</feature>
<dbReference type="Proteomes" id="UP000649617">
    <property type="component" value="Unassembled WGS sequence"/>
</dbReference>
<comment type="caution">
    <text evidence="2">The sequence shown here is derived from an EMBL/GenBank/DDBJ whole genome shotgun (WGS) entry which is preliminary data.</text>
</comment>
<dbReference type="EMBL" id="CAJNIZ010046730">
    <property type="protein sequence ID" value="CAE7755283.1"/>
    <property type="molecule type" value="Genomic_DNA"/>
</dbReference>
<feature type="non-terminal residue" evidence="2">
    <location>
        <position position="1"/>
    </location>
</feature>
<evidence type="ECO:0000256" key="1">
    <source>
        <dbReference type="SAM" id="Phobius"/>
    </source>
</evidence>
<organism evidence="2 3">
    <name type="scientific">Symbiodinium pilosum</name>
    <name type="common">Dinoflagellate</name>
    <dbReference type="NCBI Taxonomy" id="2952"/>
    <lineage>
        <taxon>Eukaryota</taxon>
        <taxon>Sar</taxon>
        <taxon>Alveolata</taxon>
        <taxon>Dinophyceae</taxon>
        <taxon>Suessiales</taxon>
        <taxon>Symbiodiniaceae</taxon>
        <taxon>Symbiodinium</taxon>
    </lineage>
</organism>
<feature type="transmembrane region" description="Helical" evidence="1">
    <location>
        <begin position="169"/>
        <end position="189"/>
    </location>
</feature>
<keyword evidence="1" id="KW-0812">Transmembrane</keyword>
<keyword evidence="1" id="KW-1133">Transmembrane helix</keyword>
<reference evidence="2" key="1">
    <citation type="submission" date="2021-02" db="EMBL/GenBank/DDBJ databases">
        <authorList>
            <person name="Dougan E. K."/>
            <person name="Rhodes N."/>
            <person name="Thang M."/>
            <person name="Chan C."/>
        </authorList>
    </citation>
    <scope>NUCLEOTIDE SEQUENCE</scope>
</reference>